<protein>
    <submittedName>
        <fullName evidence="3">ATPase</fullName>
    </submittedName>
</protein>
<evidence type="ECO:0000259" key="1">
    <source>
        <dbReference type="Pfam" id="PF13173"/>
    </source>
</evidence>
<evidence type="ECO:0000313" key="4">
    <source>
        <dbReference type="Proteomes" id="UP000252355"/>
    </source>
</evidence>
<dbReference type="PANTHER" id="PTHR43566:SF2">
    <property type="entry name" value="DUF4143 DOMAIN-CONTAINING PROTEIN"/>
    <property type="match status" value="1"/>
</dbReference>
<dbReference type="Pfam" id="PF13173">
    <property type="entry name" value="AAA_14"/>
    <property type="match status" value="1"/>
</dbReference>
<name>A0A367ZU94_9BACT</name>
<dbReference type="EMBL" id="QOQW01000004">
    <property type="protein sequence ID" value="RCK80932.1"/>
    <property type="molecule type" value="Genomic_DNA"/>
</dbReference>
<dbReference type="SUPFAM" id="SSF52540">
    <property type="entry name" value="P-loop containing nucleoside triphosphate hydrolases"/>
    <property type="match status" value="1"/>
</dbReference>
<dbReference type="AlphaFoldDB" id="A0A367ZU94"/>
<dbReference type="Pfam" id="PF13635">
    <property type="entry name" value="DUF4143"/>
    <property type="match status" value="1"/>
</dbReference>
<dbReference type="InterPro" id="IPR025420">
    <property type="entry name" value="DUF4143"/>
</dbReference>
<organism evidence="3 4">
    <name type="scientific">Candidatus Ozemobacter sibiricus</name>
    <dbReference type="NCBI Taxonomy" id="2268124"/>
    <lineage>
        <taxon>Bacteria</taxon>
        <taxon>Candidatus Ozemobacteria</taxon>
        <taxon>Candidatus Ozemobacterales</taxon>
        <taxon>Candidatus Ozemobacteraceae</taxon>
        <taxon>Candidatus Ozemobacter</taxon>
    </lineage>
</organism>
<feature type="domain" description="DUF4143" evidence="2">
    <location>
        <begin position="190"/>
        <end position="346"/>
    </location>
</feature>
<dbReference type="InterPro" id="IPR027417">
    <property type="entry name" value="P-loop_NTPase"/>
</dbReference>
<dbReference type="InterPro" id="IPR011335">
    <property type="entry name" value="Restrct_endonuc-II-like"/>
</dbReference>
<evidence type="ECO:0000313" key="3">
    <source>
        <dbReference type="EMBL" id="RCK80932.1"/>
    </source>
</evidence>
<dbReference type="PANTHER" id="PTHR43566">
    <property type="entry name" value="CONSERVED PROTEIN"/>
    <property type="match status" value="1"/>
</dbReference>
<proteinExistence type="predicted"/>
<comment type="caution">
    <text evidence="3">The sequence shown here is derived from an EMBL/GenBank/DDBJ whole genome shotgun (WGS) entry which is preliminary data.</text>
</comment>
<dbReference type="SUPFAM" id="SSF52980">
    <property type="entry name" value="Restriction endonuclease-like"/>
    <property type="match status" value="1"/>
</dbReference>
<feature type="domain" description="AAA" evidence="1">
    <location>
        <begin position="2"/>
        <end position="120"/>
    </location>
</feature>
<reference evidence="3 4" key="1">
    <citation type="submission" date="2018-05" db="EMBL/GenBank/DDBJ databases">
        <title>A metagenomic window into the 2 km-deep terrestrial subsurface aquifer revealed taxonomically and functionally diverse microbial community comprising novel uncultured bacterial lineages.</title>
        <authorList>
            <person name="Kadnikov V.V."/>
            <person name="Mardanov A.V."/>
            <person name="Beletsky A.V."/>
            <person name="Banks D."/>
            <person name="Pimenov N.V."/>
            <person name="Frank Y.A."/>
            <person name="Karnachuk O.V."/>
            <person name="Ravin N.V."/>
        </authorList>
    </citation>
    <scope>NUCLEOTIDE SEQUENCE [LARGE SCALE GENOMIC DNA]</scope>
    <source>
        <strain evidence="3">BY5</strain>
    </source>
</reference>
<evidence type="ECO:0000259" key="2">
    <source>
        <dbReference type="Pfam" id="PF13635"/>
    </source>
</evidence>
<dbReference type="Proteomes" id="UP000252355">
    <property type="component" value="Unassembled WGS sequence"/>
</dbReference>
<gene>
    <name evidence="3" type="ORF">OZSIB_2820</name>
</gene>
<sequence>MFGARQTGKSTLIDLVAPPDAIRLDLSHPGERARLAARPEEFVDLCEALPARSSAWTIIVDEAQAVPALFDAVQHLFDRDRTRWRFILCGSSARKLRRSGANLLPGRSFLHRLWPLTLSEQPPAPRMGETKGAVLTPLPFPPTHDAEGRGPFPSFDLETRLAVGALPGIVLAEAEDRAELLASYVTAYLEEEIRREAAVKDWGAFLRFLQFAAQASGEIINHSSIAREAGVSVPTVKNYYQLLEDMFIGIHLPAFTSSPRKNLLTSPRFLFFDLGVRHAAAGLPPSRETVLANPGPLFEQFVGLELWRRLQYLGRGRLLFLRSADGAEIDYVIEDGERLIPIEVKWTERPGGSDTRHLRRFLADHPGRAETGWVICRCPRPLRLAENILAIPWQML</sequence>
<dbReference type="InterPro" id="IPR041682">
    <property type="entry name" value="AAA_14"/>
</dbReference>
<accession>A0A367ZU94</accession>